<gene>
    <name evidence="2" type="ORF">AFUS01_LOCUS10919</name>
</gene>
<accession>A0A8J2P167</accession>
<feature type="non-terminal residue" evidence="2">
    <location>
        <position position="47"/>
    </location>
</feature>
<feature type="domain" description="EndoU" evidence="1">
    <location>
        <begin position="1"/>
        <end position="47"/>
    </location>
</feature>
<name>A0A8J2P167_9HEXA</name>
<dbReference type="PROSITE" id="PS51959">
    <property type="entry name" value="ENDOU"/>
    <property type="match status" value="1"/>
</dbReference>
<dbReference type="EMBL" id="CAJVCH010082253">
    <property type="protein sequence ID" value="CAG7721725.1"/>
    <property type="molecule type" value="Genomic_DNA"/>
</dbReference>
<dbReference type="AlphaFoldDB" id="A0A8J2P167"/>
<dbReference type="GO" id="GO:0004521">
    <property type="term" value="F:RNA endonuclease activity"/>
    <property type="evidence" value="ECO:0007669"/>
    <property type="project" value="InterPro"/>
</dbReference>
<dbReference type="OrthoDB" id="430326at2759"/>
<organism evidence="2 3">
    <name type="scientific">Allacma fusca</name>
    <dbReference type="NCBI Taxonomy" id="39272"/>
    <lineage>
        <taxon>Eukaryota</taxon>
        <taxon>Metazoa</taxon>
        <taxon>Ecdysozoa</taxon>
        <taxon>Arthropoda</taxon>
        <taxon>Hexapoda</taxon>
        <taxon>Collembola</taxon>
        <taxon>Symphypleona</taxon>
        <taxon>Sminthuridae</taxon>
        <taxon>Allacma</taxon>
    </lineage>
</organism>
<evidence type="ECO:0000313" key="3">
    <source>
        <dbReference type="Proteomes" id="UP000708208"/>
    </source>
</evidence>
<evidence type="ECO:0000259" key="1">
    <source>
        <dbReference type="PROSITE" id="PS51959"/>
    </source>
</evidence>
<proteinExistence type="predicted"/>
<feature type="non-terminal residue" evidence="2">
    <location>
        <position position="1"/>
    </location>
</feature>
<dbReference type="Proteomes" id="UP000708208">
    <property type="component" value="Unassembled WGS sequence"/>
</dbReference>
<reference evidence="2" key="1">
    <citation type="submission" date="2021-06" db="EMBL/GenBank/DDBJ databases">
        <authorList>
            <person name="Hodson N. C."/>
            <person name="Mongue J. A."/>
            <person name="Jaron S. K."/>
        </authorList>
    </citation>
    <scope>NUCLEOTIDE SEQUENCE</scope>
</reference>
<sequence>APLPLLTVRSEALTPRTISLLRALYDNYIADVDSNEVVTAQEIQEEN</sequence>
<protein>
    <recommendedName>
        <fullName evidence="1">EndoU domain-containing protein</fullName>
    </recommendedName>
</protein>
<keyword evidence="3" id="KW-1185">Reference proteome</keyword>
<dbReference type="InterPro" id="IPR018998">
    <property type="entry name" value="EndoU_C"/>
</dbReference>
<comment type="caution">
    <text evidence="2">The sequence shown here is derived from an EMBL/GenBank/DDBJ whole genome shotgun (WGS) entry which is preliminary data.</text>
</comment>
<evidence type="ECO:0000313" key="2">
    <source>
        <dbReference type="EMBL" id="CAG7721725.1"/>
    </source>
</evidence>